<evidence type="ECO:0000313" key="2">
    <source>
        <dbReference type="EMBL" id="SCV73171.1"/>
    </source>
</evidence>
<feature type="region of interest" description="Disordered" evidence="1">
    <location>
        <begin position="22"/>
        <end position="85"/>
    </location>
</feature>
<organism evidence="2 3">
    <name type="scientific">Microbotryum intermedium</name>
    <dbReference type="NCBI Taxonomy" id="269621"/>
    <lineage>
        <taxon>Eukaryota</taxon>
        <taxon>Fungi</taxon>
        <taxon>Dikarya</taxon>
        <taxon>Basidiomycota</taxon>
        <taxon>Pucciniomycotina</taxon>
        <taxon>Microbotryomycetes</taxon>
        <taxon>Microbotryales</taxon>
        <taxon>Microbotryaceae</taxon>
        <taxon>Microbotryum</taxon>
    </lineage>
</organism>
<evidence type="ECO:0000313" key="3">
    <source>
        <dbReference type="Proteomes" id="UP000198372"/>
    </source>
</evidence>
<feature type="compositionally biased region" description="Basic and acidic residues" evidence="1">
    <location>
        <begin position="73"/>
        <end position="85"/>
    </location>
</feature>
<evidence type="ECO:0000256" key="1">
    <source>
        <dbReference type="SAM" id="MobiDB-lite"/>
    </source>
</evidence>
<gene>
    <name evidence="2" type="ORF">BQ2448_7096</name>
</gene>
<dbReference type="OrthoDB" id="10414585at2759"/>
<sequence>MSSPPNLLAGYPASVKVGGVRHVDLSSSPPKHLHFKPSSSVTKRMTSTSKPSVPTAQDTEPAKVPDTSTTSAADKEGEEGYPRPE</sequence>
<name>A0A238FLY8_9BASI</name>
<protein>
    <submittedName>
        <fullName evidence="2">BQ2448_7096 protein</fullName>
    </submittedName>
</protein>
<keyword evidence="3" id="KW-1185">Reference proteome</keyword>
<dbReference type="EMBL" id="FMSP01000017">
    <property type="protein sequence ID" value="SCV73171.1"/>
    <property type="molecule type" value="Genomic_DNA"/>
</dbReference>
<accession>A0A238FLY8</accession>
<dbReference type="Proteomes" id="UP000198372">
    <property type="component" value="Unassembled WGS sequence"/>
</dbReference>
<proteinExistence type="predicted"/>
<dbReference type="AlphaFoldDB" id="A0A238FLY8"/>
<reference evidence="3" key="1">
    <citation type="submission" date="2016-09" db="EMBL/GenBank/DDBJ databases">
        <authorList>
            <person name="Jeantristanb JTB J.-T."/>
            <person name="Ricardo R."/>
        </authorList>
    </citation>
    <scope>NUCLEOTIDE SEQUENCE [LARGE SCALE GENOMIC DNA]</scope>
</reference>
<feature type="compositionally biased region" description="Polar residues" evidence="1">
    <location>
        <begin position="37"/>
        <end position="58"/>
    </location>
</feature>